<organism evidence="1">
    <name type="scientific">human gut metagenome</name>
    <dbReference type="NCBI Taxonomy" id="408170"/>
    <lineage>
        <taxon>unclassified sequences</taxon>
        <taxon>metagenomes</taxon>
        <taxon>organismal metagenomes</taxon>
    </lineage>
</organism>
<proteinExistence type="predicted"/>
<gene>
    <name evidence="1" type="ORF">OBE_00144</name>
</gene>
<protein>
    <submittedName>
        <fullName evidence="1">Type III restriction protein res subunit</fullName>
    </submittedName>
</protein>
<sequence length="116" mass="13123">MGRLSAVLVPAHDRYLAASDEDSQVFRTTLARFNRIYGFISQVCRMFDRDLHKFSVYARFLYKVLPKEKGPFITLDDKILLEYYRLEKEFEGSISLAGAEGGLGGIKGEAGARPKQ</sequence>
<reference evidence="1" key="1">
    <citation type="journal article" date="2013" name="Environ. Microbiol.">
        <title>Microbiota from the distal guts of lean and obese adolescents exhibit partial functional redundancy besides clear differences in community structure.</title>
        <authorList>
            <person name="Ferrer M."/>
            <person name="Ruiz A."/>
            <person name="Lanza F."/>
            <person name="Haange S.B."/>
            <person name="Oberbach A."/>
            <person name="Till H."/>
            <person name="Bargiela R."/>
            <person name="Campoy C."/>
            <person name="Segura M.T."/>
            <person name="Richter M."/>
            <person name="von Bergen M."/>
            <person name="Seifert J."/>
            <person name="Suarez A."/>
        </authorList>
    </citation>
    <scope>NUCLEOTIDE SEQUENCE</scope>
</reference>
<feature type="non-terminal residue" evidence="1">
    <location>
        <position position="116"/>
    </location>
</feature>
<name>K1TXQ6_9ZZZZ</name>
<accession>K1TXQ6</accession>
<evidence type="ECO:0000313" key="1">
    <source>
        <dbReference type="EMBL" id="EKC77882.1"/>
    </source>
</evidence>
<dbReference type="AlphaFoldDB" id="K1TXQ6"/>
<dbReference type="EMBL" id="AJWZ01000100">
    <property type="protein sequence ID" value="EKC77882.1"/>
    <property type="molecule type" value="Genomic_DNA"/>
</dbReference>
<comment type="caution">
    <text evidence="1">The sequence shown here is derived from an EMBL/GenBank/DDBJ whole genome shotgun (WGS) entry which is preliminary data.</text>
</comment>